<dbReference type="SMART" id="SM00355">
    <property type="entry name" value="ZnF_C2H2"/>
    <property type="match status" value="3"/>
</dbReference>
<protein>
    <recommendedName>
        <fullName evidence="2">C2H2-type domain-containing protein</fullName>
    </recommendedName>
</protein>
<keyword evidence="1" id="KW-0479">Metal-binding</keyword>
<accession>A0ABP0VH42</accession>
<dbReference type="PROSITE" id="PS00028">
    <property type="entry name" value="ZINC_FINGER_C2H2_1"/>
    <property type="match status" value="2"/>
</dbReference>
<dbReference type="Pfam" id="PF12013">
    <property type="entry name" value="OrsD"/>
    <property type="match status" value="1"/>
</dbReference>
<reference evidence="3" key="1">
    <citation type="submission" date="2024-02" db="EMBL/GenBank/DDBJ databases">
        <authorList>
            <consortium name="ELIXIR-Norway"/>
            <consortium name="Elixir Norway"/>
        </authorList>
    </citation>
    <scope>NUCLEOTIDE SEQUENCE</scope>
</reference>
<evidence type="ECO:0000259" key="2">
    <source>
        <dbReference type="PROSITE" id="PS50157"/>
    </source>
</evidence>
<proteinExistence type="predicted"/>
<dbReference type="EMBL" id="CAXAQS010000931">
    <property type="protein sequence ID" value="CAK9253762.1"/>
    <property type="molecule type" value="Genomic_DNA"/>
</dbReference>
<dbReference type="Proteomes" id="UP001497444">
    <property type="component" value="Unassembled WGS sequence"/>
</dbReference>
<evidence type="ECO:0000313" key="3">
    <source>
        <dbReference type="EMBL" id="CAK9253762.1"/>
    </source>
</evidence>
<sequence>MANFECPECNIFFPASHQRDGHRRLVHRSTCKVRTVTGRITVHRSIEGKFPCPAHRCTRAFERSDKLQCHFKVQHVERNNSALGELHDDNVQKAMSMGMLIQPPVEQTPELLRDAGLVVLNIVDGIRLLLCKVCGVCLEPKPCQVHNHLLGHDNHRAPKRRRNAGGHRVTAIAPLTDFAPLFDDIEFTQLQDPRLERYTTSPLQELLLVVPGIRVINGYRCKADGCAYYSASKRTIANHRLANHFFLPANASCQPCQVQRLFRKVGHTAYFGVDHQNMELAGDPTGLRLKDQVRASLEAHECSVLNVALNPSIRELSPWLRVSRWHELAVNHIIPAGTPLDHIKQASVLPTSMNGEFNLDRLPSMVRAYLENAQTMIGRVPYHLRRLDLAIHLFTDWLTRSLFITGTNDDRSLIWNENALAMWARAADRMHALLFLLLHLTAGGPPRGEEYKSYLIRNTEHSNRTFYWSFGTIMTFQRYHKSANVGPPVKLIPRFLPPKLNLLFVEYMLLVRPVQSFVAGLRGNIDAT</sequence>
<dbReference type="InterPro" id="IPR022698">
    <property type="entry name" value="OrsD"/>
</dbReference>
<dbReference type="PROSITE" id="PS50157">
    <property type="entry name" value="ZINC_FINGER_C2H2_2"/>
    <property type="match status" value="2"/>
</dbReference>
<comment type="caution">
    <text evidence="3">The sequence shown here is derived from an EMBL/GenBank/DDBJ whole genome shotgun (WGS) entry which is preliminary data.</text>
</comment>
<evidence type="ECO:0000313" key="4">
    <source>
        <dbReference type="Proteomes" id="UP001497444"/>
    </source>
</evidence>
<keyword evidence="4" id="KW-1185">Reference proteome</keyword>
<feature type="domain" description="C2H2-type" evidence="2">
    <location>
        <begin position="4"/>
        <end position="27"/>
    </location>
</feature>
<keyword evidence="1" id="KW-0863">Zinc-finger</keyword>
<dbReference type="InterPro" id="IPR013087">
    <property type="entry name" value="Znf_C2H2_type"/>
</dbReference>
<keyword evidence="1" id="KW-0862">Zinc</keyword>
<name>A0ABP0VH42_9BRYO</name>
<organism evidence="3 4">
    <name type="scientific">Sphagnum jensenii</name>
    <dbReference type="NCBI Taxonomy" id="128206"/>
    <lineage>
        <taxon>Eukaryota</taxon>
        <taxon>Viridiplantae</taxon>
        <taxon>Streptophyta</taxon>
        <taxon>Embryophyta</taxon>
        <taxon>Bryophyta</taxon>
        <taxon>Sphagnophytina</taxon>
        <taxon>Sphagnopsida</taxon>
        <taxon>Sphagnales</taxon>
        <taxon>Sphagnaceae</taxon>
        <taxon>Sphagnum</taxon>
    </lineage>
</organism>
<gene>
    <name evidence="3" type="ORF">CSSPJE1EN1_LOCUS29140</name>
</gene>
<feature type="domain" description="C2H2-type" evidence="2">
    <location>
        <begin position="50"/>
        <end position="80"/>
    </location>
</feature>
<evidence type="ECO:0000256" key="1">
    <source>
        <dbReference type="PROSITE-ProRule" id="PRU00042"/>
    </source>
</evidence>